<dbReference type="Gene3D" id="1.10.472.10">
    <property type="entry name" value="Cyclin-like"/>
    <property type="match status" value="2"/>
</dbReference>
<reference evidence="7" key="1">
    <citation type="journal article" date="2024" name="IScience">
        <title>Strigolactones Initiate the Formation of Haustorium-like Structures in Castilleja.</title>
        <authorList>
            <person name="Buerger M."/>
            <person name="Peterson D."/>
            <person name="Chory J."/>
        </authorList>
    </citation>
    <scope>NUCLEOTIDE SEQUENCE [LARGE SCALE GENOMIC DNA]</scope>
</reference>
<evidence type="ECO:0000256" key="2">
    <source>
        <dbReference type="ARBA" id="ARBA00023127"/>
    </source>
</evidence>
<dbReference type="CDD" id="cd20544">
    <property type="entry name" value="CYCLIN_AtCycD-like_rpt2"/>
    <property type="match status" value="1"/>
</dbReference>
<dbReference type="PANTHER" id="PTHR10177">
    <property type="entry name" value="CYCLINS"/>
    <property type="match status" value="1"/>
</dbReference>
<comment type="caution">
    <text evidence="6">The sequence shown here is derived from an EMBL/GenBank/DDBJ whole genome shotgun (WGS) entry which is preliminary data.</text>
</comment>
<evidence type="ECO:0000256" key="3">
    <source>
        <dbReference type="ARBA" id="ARBA00023306"/>
    </source>
</evidence>
<evidence type="ECO:0000259" key="5">
    <source>
        <dbReference type="SMART" id="SM00385"/>
    </source>
</evidence>
<dbReference type="InterPro" id="IPR004367">
    <property type="entry name" value="Cyclin_C-dom"/>
</dbReference>
<dbReference type="SUPFAM" id="SSF47954">
    <property type="entry name" value="Cyclin-like"/>
    <property type="match status" value="1"/>
</dbReference>
<accession>A0ABD3D7M4</accession>
<dbReference type="EMBL" id="JAVIJP010000023">
    <property type="protein sequence ID" value="KAL3637702.1"/>
    <property type="molecule type" value="Genomic_DNA"/>
</dbReference>
<dbReference type="SMART" id="SM00385">
    <property type="entry name" value="CYCLIN"/>
    <property type="match status" value="1"/>
</dbReference>
<dbReference type="InterPro" id="IPR013763">
    <property type="entry name" value="Cyclin-like_dom"/>
</dbReference>
<organism evidence="6 7">
    <name type="scientific">Castilleja foliolosa</name>
    <dbReference type="NCBI Taxonomy" id="1961234"/>
    <lineage>
        <taxon>Eukaryota</taxon>
        <taxon>Viridiplantae</taxon>
        <taxon>Streptophyta</taxon>
        <taxon>Embryophyta</taxon>
        <taxon>Tracheophyta</taxon>
        <taxon>Spermatophyta</taxon>
        <taxon>Magnoliopsida</taxon>
        <taxon>eudicotyledons</taxon>
        <taxon>Gunneridae</taxon>
        <taxon>Pentapetalae</taxon>
        <taxon>asterids</taxon>
        <taxon>lamiids</taxon>
        <taxon>Lamiales</taxon>
        <taxon>Orobanchaceae</taxon>
        <taxon>Pedicularideae</taxon>
        <taxon>Castillejinae</taxon>
        <taxon>Castilleja</taxon>
    </lineage>
</organism>
<protein>
    <recommendedName>
        <fullName evidence="5">Cyclin-like domain-containing protein</fullName>
    </recommendedName>
</protein>
<dbReference type="Pfam" id="PF00134">
    <property type="entry name" value="Cyclin_N"/>
    <property type="match status" value="1"/>
</dbReference>
<keyword evidence="3" id="KW-0131">Cell cycle</keyword>
<feature type="domain" description="Cyclin-like" evidence="5">
    <location>
        <begin position="66"/>
        <end position="153"/>
    </location>
</feature>
<dbReference type="AlphaFoldDB" id="A0ABD3D7M4"/>
<gene>
    <name evidence="6" type="ORF">CASFOL_018150</name>
</gene>
<comment type="similarity">
    <text evidence="4">Belongs to the cyclin family.</text>
</comment>
<evidence type="ECO:0000313" key="7">
    <source>
        <dbReference type="Proteomes" id="UP001632038"/>
    </source>
</evidence>
<dbReference type="GO" id="GO:0051301">
    <property type="term" value="P:cell division"/>
    <property type="evidence" value="ECO:0007669"/>
    <property type="project" value="UniProtKB-KW"/>
</dbReference>
<evidence type="ECO:0000256" key="4">
    <source>
        <dbReference type="RuleBase" id="RU000383"/>
    </source>
</evidence>
<keyword evidence="7" id="KW-1185">Reference proteome</keyword>
<dbReference type="InterPro" id="IPR039361">
    <property type="entry name" value="Cyclin"/>
</dbReference>
<dbReference type="Proteomes" id="UP001632038">
    <property type="component" value="Unassembled WGS sequence"/>
</dbReference>
<dbReference type="InterPro" id="IPR006671">
    <property type="entry name" value="Cyclin_N"/>
</dbReference>
<keyword evidence="1" id="KW-0132">Cell division</keyword>
<dbReference type="Pfam" id="PF02984">
    <property type="entry name" value="Cyclin_C"/>
    <property type="match status" value="1"/>
</dbReference>
<sequence length="306" mass="34912">MDLFCDEDISSLKTTSTETDESLDFFIVSESDCEFIEMSLLKETNFKPSDPDENPASKSTRLEALEWILQTSIMLGYHNRTVYLSLIYFDRFWAIIGLSDAKPTWTSRILSIACLSIAAKMEEQKAHSFKEYHVDGYKFQGGAVQKMELCVLNTLEWKMVVITPFTYLNYFVFKFCVEKSRQQEIVNQAVDLILVIMEEMNVAEIRPSIVAAASVLAAYDCQLHKKMLENKIDAIPTWGSKEKEQTFSCYCLLQDVLMLKTPKSEIIPSSLSVVETKITSRGGSKRRLAFDDNNDHYCPVKKSSLS</sequence>
<dbReference type="InterPro" id="IPR036915">
    <property type="entry name" value="Cyclin-like_sf"/>
</dbReference>
<name>A0ABD3D7M4_9LAMI</name>
<keyword evidence="2 4" id="KW-0195">Cyclin</keyword>
<evidence type="ECO:0000256" key="1">
    <source>
        <dbReference type="ARBA" id="ARBA00022618"/>
    </source>
</evidence>
<evidence type="ECO:0000313" key="6">
    <source>
        <dbReference type="EMBL" id="KAL3637702.1"/>
    </source>
</evidence>
<proteinExistence type="inferred from homology"/>